<dbReference type="Proteomes" id="UP000291130">
    <property type="component" value="Chromosome"/>
</dbReference>
<dbReference type="OrthoDB" id="6810874at2"/>
<reference evidence="3 4" key="1">
    <citation type="submission" date="2019-02" db="EMBL/GenBank/DDBJ databases">
        <title>Complete genome sequence of Pseudomonas sp. SNU WT1 isolated from rainbow trout.</title>
        <authorList>
            <person name="Oh W.T."/>
            <person name="Park S.C."/>
        </authorList>
    </citation>
    <scope>NUCLEOTIDE SEQUENCE [LARGE SCALE GENOMIC DNA]</scope>
    <source>
        <strain evidence="3 4">SNU WT1</strain>
    </source>
</reference>
<dbReference type="InterPro" id="IPR035900">
    <property type="entry name" value="Colicin_E_sf"/>
</dbReference>
<evidence type="ECO:0000256" key="1">
    <source>
        <dbReference type="ARBA" id="ARBA00009346"/>
    </source>
</evidence>
<name>A0A411MD25_9PSED</name>
<dbReference type="SUPFAM" id="SSF47345">
    <property type="entry name" value="Colicin E immunity proteins"/>
    <property type="match status" value="1"/>
</dbReference>
<dbReference type="PRINTS" id="PR01299">
    <property type="entry name" value="PYOCIN"/>
</dbReference>
<protein>
    <submittedName>
        <fullName evidence="3">Bacteriocin immunity protein</fullName>
    </submittedName>
</protein>
<gene>
    <name evidence="3" type="ORF">EXN22_02505</name>
</gene>
<dbReference type="Gene3D" id="1.10.1200.20">
    <property type="entry name" value="Colicin E immunity protein"/>
    <property type="match status" value="1"/>
</dbReference>
<accession>A0A411MD25</accession>
<dbReference type="Pfam" id="PF01320">
    <property type="entry name" value="Colicin_Pyocin"/>
    <property type="match status" value="1"/>
</dbReference>
<evidence type="ECO:0000256" key="2">
    <source>
        <dbReference type="ARBA" id="ARBA00023025"/>
    </source>
</evidence>
<proteinExistence type="inferred from homology"/>
<keyword evidence="2" id="KW-0079">Bacteriocin immunity</keyword>
<organism evidence="3 4">
    <name type="scientific">Pseudomonas tructae</name>
    <dbReference type="NCBI Taxonomy" id="2518644"/>
    <lineage>
        <taxon>Bacteria</taxon>
        <taxon>Pseudomonadati</taxon>
        <taxon>Pseudomonadota</taxon>
        <taxon>Gammaproteobacteria</taxon>
        <taxon>Pseudomonadales</taxon>
        <taxon>Pseudomonadaceae</taxon>
        <taxon>Pseudomonas</taxon>
    </lineage>
</organism>
<dbReference type="KEGG" id="ptk:EXN22_02505"/>
<dbReference type="GO" id="GO:0015643">
    <property type="term" value="F:toxic substance binding"/>
    <property type="evidence" value="ECO:0007669"/>
    <property type="project" value="InterPro"/>
</dbReference>
<keyword evidence="4" id="KW-1185">Reference proteome</keyword>
<dbReference type="EMBL" id="CP035952">
    <property type="protein sequence ID" value="QBF24609.1"/>
    <property type="molecule type" value="Genomic_DNA"/>
</dbReference>
<dbReference type="RefSeq" id="WP_130262316.1">
    <property type="nucleotide sequence ID" value="NZ_CP035952.1"/>
</dbReference>
<dbReference type="CDD" id="cd16363">
    <property type="entry name" value="Col_Im_like"/>
    <property type="match status" value="1"/>
</dbReference>
<comment type="similarity">
    <text evidence="1">Belongs to the colicins ColE2/ColE8/ColE9 and pyocins S1/S2 family.</text>
</comment>
<evidence type="ECO:0000313" key="3">
    <source>
        <dbReference type="EMBL" id="QBF24609.1"/>
    </source>
</evidence>
<dbReference type="InterPro" id="IPR000290">
    <property type="entry name" value="Colicin_pyocin"/>
</dbReference>
<dbReference type="AlphaFoldDB" id="A0A411MD25"/>
<evidence type="ECO:0000313" key="4">
    <source>
        <dbReference type="Proteomes" id="UP000291130"/>
    </source>
</evidence>
<dbReference type="GO" id="GO:0030153">
    <property type="term" value="P:bacteriocin immunity"/>
    <property type="evidence" value="ECO:0007669"/>
    <property type="project" value="UniProtKB-KW"/>
</dbReference>
<sequence>MELKQRIEDYTDAEFLELVREFFENRSGLTGKEYGQYIDKLMNHFVTITEHPGKSDVICYPAVGEEDSPEGVLRRVKEWRAANGKPGFKPA</sequence>